<evidence type="ECO:0000256" key="7">
    <source>
        <dbReference type="ARBA" id="ARBA00022840"/>
    </source>
</evidence>
<dbReference type="Gene3D" id="1.10.260.40">
    <property type="entry name" value="lambda repressor-like DNA-binding domains"/>
    <property type="match status" value="1"/>
</dbReference>
<dbReference type="GO" id="GO:0046872">
    <property type="term" value="F:metal ion binding"/>
    <property type="evidence" value="ECO:0007669"/>
    <property type="project" value="UniProtKB-KW"/>
</dbReference>
<dbReference type="PANTHER" id="PTHR33571:SF12">
    <property type="entry name" value="BSL3053 PROTEIN"/>
    <property type="match status" value="1"/>
</dbReference>
<protein>
    <submittedName>
        <fullName evidence="11">Cro/Cl family transcriptional regulator</fullName>
    </submittedName>
</protein>
<name>A0A516GAU9_9MICO</name>
<dbReference type="GO" id="GO:0005524">
    <property type="term" value="F:ATP binding"/>
    <property type="evidence" value="ECO:0007669"/>
    <property type="project" value="UniProtKB-KW"/>
</dbReference>
<evidence type="ECO:0000313" key="12">
    <source>
        <dbReference type="Proteomes" id="UP000315395"/>
    </source>
</evidence>
<dbReference type="GO" id="GO:0016779">
    <property type="term" value="F:nucleotidyltransferase activity"/>
    <property type="evidence" value="ECO:0007669"/>
    <property type="project" value="UniProtKB-KW"/>
</dbReference>
<proteinExistence type="inferred from homology"/>
<dbReference type="SUPFAM" id="SSF81301">
    <property type="entry name" value="Nucleotidyltransferase"/>
    <property type="match status" value="1"/>
</dbReference>
<dbReference type="InterPro" id="IPR002934">
    <property type="entry name" value="Polymerase_NTP_transf_dom"/>
</dbReference>
<gene>
    <name evidence="11" type="ORF">FNH13_10070</name>
</gene>
<evidence type="ECO:0000256" key="3">
    <source>
        <dbReference type="ARBA" id="ARBA00022679"/>
    </source>
</evidence>
<dbReference type="EMBL" id="CP041616">
    <property type="protein sequence ID" value="QDO88635.1"/>
    <property type="molecule type" value="Genomic_DNA"/>
</dbReference>
<evidence type="ECO:0000256" key="4">
    <source>
        <dbReference type="ARBA" id="ARBA00022695"/>
    </source>
</evidence>
<keyword evidence="6" id="KW-0547">Nucleotide-binding</keyword>
<sequence length="157" mass="17296">MTLAAKYRDARRDEDLARLRRALALRAMVATGMSQRQMAEALGITQPAVSQQLKHAPELDDVHPEVLLEAAAPILKSLAAEHGYARLAVFGSVARHTAHEDSDIDLLVEAPEGTSSFGFIRFKQLIEQVLGREIDLVPHGGLKPTRDDDIRREAVLL</sequence>
<keyword evidence="2" id="KW-1277">Toxin-antitoxin system</keyword>
<reference evidence="11 12" key="1">
    <citation type="submission" date="2019-07" db="EMBL/GenBank/DDBJ databases">
        <title>complete genome sequencing of Ornithinimicrobium sp. H23M54.</title>
        <authorList>
            <person name="Bae J.-W."/>
            <person name="Lee S.-Y."/>
        </authorList>
    </citation>
    <scope>NUCLEOTIDE SEQUENCE [LARGE SCALE GENOMIC DNA]</scope>
    <source>
        <strain evidence="11 12">H23M54</strain>
    </source>
</reference>
<keyword evidence="4" id="KW-0548">Nucleotidyltransferase</keyword>
<evidence type="ECO:0000259" key="10">
    <source>
        <dbReference type="Pfam" id="PF01909"/>
    </source>
</evidence>
<keyword evidence="5" id="KW-0479">Metal-binding</keyword>
<keyword evidence="3" id="KW-0808">Transferase</keyword>
<dbReference type="AlphaFoldDB" id="A0A516GAU9"/>
<dbReference type="CDD" id="cd05403">
    <property type="entry name" value="NT_KNTase_like"/>
    <property type="match status" value="1"/>
</dbReference>
<dbReference type="PANTHER" id="PTHR33571">
    <property type="entry name" value="SSL8005 PROTEIN"/>
    <property type="match status" value="1"/>
</dbReference>
<dbReference type="Gene3D" id="3.30.460.10">
    <property type="entry name" value="Beta Polymerase, domain 2"/>
    <property type="match status" value="1"/>
</dbReference>
<organism evidence="11 12">
    <name type="scientific">Ornithinimicrobium ciconiae</name>
    <dbReference type="NCBI Taxonomy" id="2594265"/>
    <lineage>
        <taxon>Bacteria</taxon>
        <taxon>Bacillati</taxon>
        <taxon>Actinomycetota</taxon>
        <taxon>Actinomycetes</taxon>
        <taxon>Micrococcales</taxon>
        <taxon>Ornithinimicrobiaceae</taxon>
        <taxon>Ornithinimicrobium</taxon>
    </lineage>
</organism>
<keyword evidence="12" id="KW-1185">Reference proteome</keyword>
<dbReference type="InterPro" id="IPR010982">
    <property type="entry name" value="Lambda_DNA-bd_dom_sf"/>
</dbReference>
<dbReference type="GO" id="GO:0003677">
    <property type="term" value="F:DNA binding"/>
    <property type="evidence" value="ECO:0007669"/>
    <property type="project" value="InterPro"/>
</dbReference>
<dbReference type="SUPFAM" id="SSF47413">
    <property type="entry name" value="lambda repressor-like DNA-binding domains"/>
    <property type="match status" value="1"/>
</dbReference>
<dbReference type="OrthoDB" id="9803128at2"/>
<evidence type="ECO:0000256" key="6">
    <source>
        <dbReference type="ARBA" id="ARBA00022741"/>
    </source>
</evidence>
<dbReference type="InterPro" id="IPR052038">
    <property type="entry name" value="Type-VII_TA_antitoxin"/>
</dbReference>
<evidence type="ECO:0000256" key="9">
    <source>
        <dbReference type="ARBA" id="ARBA00038276"/>
    </source>
</evidence>
<dbReference type="KEGG" id="orz:FNH13_10070"/>
<accession>A0A516GAU9</accession>
<evidence type="ECO:0000256" key="5">
    <source>
        <dbReference type="ARBA" id="ARBA00022723"/>
    </source>
</evidence>
<evidence type="ECO:0000256" key="2">
    <source>
        <dbReference type="ARBA" id="ARBA00022649"/>
    </source>
</evidence>
<keyword evidence="7" id="KW-0067">ATP-binding</keyword>
<evidence type="ECO:0000256" key="8">
    <source>
        <dbReference type="ARBA" id="ARBA00022842"/>
    </source>
</evidence>
<evidence type="ECO:0000313" key="11">
    <source>
        <dbReference type="EMBL" id="QDO88635.1"/>
    </source>
</evidence>
<comment type="similarity">
    <text evidence="9">Belongs to the MntA antitoxin family.</text>
</comment>
<dbReference type="InterPro" id="IPR043519">
    <property type="entry name" value="NT_sf"/>
</dbReference>
<evidence type="ECO:0000256" key="1">
    <source>
        <dbReference type="ARBA" id="ARBA00001946"/>
    </source>
</evidence>
<comment type="cofactor">
    <cofactor evidence="1">
        <name>Mg(2+)</name>
        <dbReference type="ChEBI" id="CHEBI:18420"/>
    </cofactor>
</comment>
<feature type="domain" description="Polymerase nucleotidyl transferase" evidence="10">
    <location>
        <begin position="74"/>
        <end position="155"/>
    </location>
</feature>
<keyword evidence="8" id="KW-0460">Magnesium</keyword>
<dbReference type="Proteomes" id="UP000315395">
    <property type="component" value="Chromosome"/>
</dbReference>
<dbReference type="Pfam" id="PF01909">
    <property type="entry name" value="NTP_transf_2"/>
    <property type="match status" value="1"/>
</dbReference>